<sequence length="401" mass="44956">MRIVSQIWLLVCLFKSTSPNNNPLWIIALITLIEHLGPLLEGVVGSLRLKVAIEGFLKISLSVSCVDELVILFTNAITSLMKILKEFLINPCRCTIISFKGQCQALVMDCDVALIMEATPYTGTNKLFMGNGVLVSVAHTGSRSTLLTSRMRNGLYQFDLSNFKQLGACFSPATTHVAHLRSSIPRDSVFALWHKRLGHPCNKTVMTVLYKNNIVPTNYKLPSLCSACQLGKFHKQPFSPSTTKYSAPFELVVSDLWEPACESSGGFSYYVSFVDAYTRYTWLYLIRHKFEALKKFLHLQKFVNVQFGCSIKFWAHAFVTAVYLIIRLPTPGLNGKSPHEMLPIHKGYKCLDDTGKLIVSRHVAFYETYFPFRTTTSLAVLLSRLLLLIFFASAILSGGRA</sequence>
<keyword evidence="1" id="KW-0812">Transmembrane</keyword>
<feature type="chain" id="PRO_5045476091" description="Retrovirus-related Pol polyprotein from transposon TNT 1-94" evidence="2">
    <location>
        <begin position="20"/>
        <end position="401"/>
    </location>
</feature>
<name>A0ABR0NP50_GOSAR</name>
<dbReference type="PANTHER" id="PTHR42648">
    <property type="entry name" value="TRANSPOSASE, PUTATIVE-RELATED"/>
    <property type="match status" value="1"/>
</dbReference>
<reference evidence="5 6" key="1">
    <citation type="submission" date="2023-03" db="EMBL/GenBank/DDBJ databases">
        <title>WGS of Gossypium arboreum.</title>
        <authorList>
            <person name="Yu D."/>
        </authorList>
    </citation>
    <scope>NUCLEOTIDE SEQUENCE [LARGE SCALE GENOMIC DNA]</scope>
    <source>
        <tissue evidence="5">Leaf</tissue>
    </source>
</reference>
<comment type="caution">
    <text evidence="5">The sequence shown here is derived from an EMBL/GenBank/DDBJ whole genome shotgun (WGS) entry which is preliminary data.</text>
</comment>
<dbReference type="InterPro" id="IPR036397">
    <property type="entry name" value="RNaseH_sf"/>
</dbReference>
<dbReference type="InterPro" id="IPR012337">
    <property type="entry name" value="RNaseH-like_sf"/>
</dbReference>
<dbReference type="EMBL" id="JARKNE010000009">
    <property type="protein sequence ID" value="KAK5802751.1"/>
    <property type="molecule type" value="Genomic_DNA"/>
</dbReference>
<proteinExistence type="predicted"/>
<dbReference type="InterPro" id="IPR057670">
    <property type="entry name" value="SH3_retrovirus"/>
</dbReference>
<organism evidence="5 6">
    <name type="scientific">Gossypium arboreum</name>
    <name type="common">Tree cotton</name>
    <name type="synonym">Gossypium nanking</name>
    <dbReference type="NCBI Taxonomy" id="29729"/>
    <lineage>
        <taxon>Eukaryota</taxon>
        <taxon>Viridiplantae</taxon>
        <taxon>Streptophyta</taxon>
        <taxon>Embryophyta</taxon>
        <taxon>Tracheophyta</taxon>
        <taxon>Spermatophyta</taxon>
        <taxon>Magnoliopsida</taxon>
        <taxon>eudicotyledons</taxon>
        <taxon>Gunneridae</taxon>
        <taxon>Pentapetalae</taxon>
        <taxon>rosids</taxon>
        <taxon>malvids</taxon>
        <taxon>Malvales</taxon>
        <taxon>Malvaceae</taxon>
        <taxon>Malvoideae</taxon>
        <taxon>Gossypium</taxon>
    </lineage>
</organism>
<feature type="transmembrane region" description="Helical" evidence="1">
    <location>
        <begin position="378"/>
        <end position="396"/>
    </location>
</feature>
<evidence type="ECO:0000256" key="1">
    <source>
        <dbReference type="SAM" id="Phobius"/>
    </source>
</evidence>
<evidence type="ECO:0000259" key="3">
    <source>
        <dbReference type="Pfam" id="PF13976"/>
    </source>
</evidence>
<dbReference type="Pfam" id="PF25597">
    <property type="entry name" value="SH3_retrovirus"/>
    <property type="match status" value="1"/>
</dbReference>
<dbReference type="Proteomes" id="UP001358586">
    <property type="component" value="Chromosome 9"/>
</dbReference>
<evidence type="ECO:0008006" key="7">
    <source>
        <dbReference type="Google" id="ProtNLM"/>
    </source>
</evidence>
<dbReference type="PANTHER" id="PTHR42648:SF26">
    <property type="entry name" value="INTEGRASE CATALYTIC DOMAIN-CONTAINING PROTEIN"/>
    <property type="match status" value="1"/>
</dbReference>
<keyword evidence="2" id="KW-0732">Signal</keyword>
<gene>
    <name evidence="5" type="ORF">PVK06_030370</name>
</gene>
<keyword evidence="6" id="KW-1185">Reference proteome</keyword>
<evidence type="ECO:0000313" key="6">
    <source>
        <dbReference type="Proteomes" id="UP001358586"/>
    </source>
</evidence>
<dbReference type="Pfam" id="PF13976">
    <property type="entry name" value="gag_pre-integrs"/>
    <property type="match status" value="1"/>
</dbReference>
<feature type="signal peptide" evidence="2">
    <location>
        <begin position="1"/>
        <end position="19"/>
    </location>
</feature>
<feature type="domain" description="Retroviral polymerase SH3-like" evidence="4">
    <location>
        <begin position="345"/>
        <end position="375"/>
    </location>
</feature>
<dbReference type="Gene3D" id="3.30.420.10">
    <property type="entry name" value="Ribonuclease H-like superfamily/Ribonuclease H"/>
    <property type="match status" value="1"/>
</dbReference>
<dbReference type="SUPFAM" id="SSF53098">
    <property type="entry name" value="Ribonuclease H-like"/>
    <property type="match status" value="1"/>
</dbReference>
<evidence type="ECO:0000259" key="4">
    <source>
        <dbReference type="Pfam" id="PF25597"/>
    </source>
</evidence>
<dbReference type="InterPro" id="IPR039537">
    <property type="entry name" value="Retrotran_Ty1/copia-like"/>
</dbReference>
<keyword evidence="1" id="KW-0472">Membrane</keyword>
<keyword evidence="1" id="KW-1133">Transmembrane helix</keyword>
<feature type="domain" description="GAG-pre-integrase" evidence="3">
    <location>
        <begin position="154"/>
        <end position="232"/>
    </location>
</feature>
<accession>A0ABR0NP50</accession>
<evidence type="ECO:0000313" key="5">
    <source>
        <dbReference type="EMBL" id="KAK5802751.1"/>
    </source>
</evidence>
<dbReference type="InterPro" id="IPR025724">
    <property type="entry name" value="GAG-pre-integrase_dom"/>
</dbReference>
<protein>
    <recommendedName>
        <fullName evidence="7">Retrovirus-related Pol polyprotein from transposon TNT 1-94</fullName>
    </recommendedName>
</protein>
<evidence type="ECO:0000256" key="2">
    <source>
        <dbReference type="SAM" id="SignalP"/>
    </source>
</evidence>